<feature type="compositionally biased region" description="Low complexity" evidence="1">
    <location>
        <begin position="976"/>
        <end position="1001"/>
    </location>
</feature>
<dbReference type="PANTHER" id="PTHR22948:SF76">
    <property type="entry name" value="FI20010P1-RELATED"/>
    <property type="match status" value="1"/>
</dbReference>
<feature type="domain" description="Tudor" evidence="3">
    <location>
        <begin position="83"/>
        <end position="142"/>
    </location>
</feature>
<keyword evidence="2" id="KW-0812">Transmembrane</keyword>
<keyword evidence="2" id="KW-0472">Membrane</keyword>
<feature type="compositionally biased region" description="Polar residues" evidence="1">
    <location>
        <begin position="520"/>
        <end position="539"/>
    </location>
</feature>
<dbReference type="PROSITE" id="PS50304">
    <property type="entry name" value="TUDOR"/>
    <property type="match status" value="1"/>
</dbReference>
<evidence type="ECO:0000313" key="5">
    <source>
        <dbReference type="WBParaSite" id="PgR067_g030_t07"/>
    </source>
</evidence>
<protein>
    <submittedName>
        <fullName evidence="5">Tudor domain-containing protein</fullName>
    </submittedName>
</protein>
<feature type="region of interest" description="Disordered" evidence="1">
    <location>
        <begin position="457"/>
        <end position="539"/>
    </location>
</feature>
<dbReference type="AlphaFoldDB" id="A0A915BXD2"/>
<dbReference type="SUPFAM" id="SSF63748">
    <property type="entry name" value="Tudor/PWWP/MBT"/>
    <property type="match status" value="1"/>
</dbReference>
<dbReference type="GO" id="GO:0005737">
    <property type="term" value="C:cytoplasm"/>
    <property type="evidence" value="ECO:0007669"/>
    <property type="project" value="UniProtKB-ARBA"/>
</dbReference>
<evidence type="ECO:0000313" key="4">
    <source>
        <dbReference type="Proteomes" id="UP000887569"/>
    </source>
</evidence>
<keyword evidence="2" id="KW-1133">Transmembrane helix</keyword>
<evidence type="ECO:0000256" key="1">
    <source>
        <dbReference type="SAM" id="MobiDB-lite"/>
    </source>
</evidence>
<feature type="compositionally biased region" description="Low complexity" evidence="1">
    <location>
        <begin position="473"/>
        <end position="502"/>
    </location>
</feature>
<evidence type="ECO:0000256" key="2">
    <source>
        <dbReference type="SAM" id="Phobius"/>
    </source>
</evidence>
<dbReference type="PANTHER" id="PTHR22948">
    <property type="entry name" value="TUDOR DOMAIN CONTAINING PROTEIN"/>
    <property type="match status" value="1"/>
</dbReference>
<dbReference type="WBParaSite" id="PgR067_g030_t07">
    <property type="protein sequence ID" value="PgR067_g030_t07"/>
    <property type="gene ID" value="PgR067_g030"/>
</dbReference>
<proteinExistence type="predicted"/>
<dbReference type="InterPro" id="IPR050621">
    <property type="entry name" value="Tudor_domain_containing"/>
</dbReference>
<feature type="compositionally biased region" description="Basic residues" evidence="1">
    <location>
        <begin position="458"/>
        <end position="472"/>
    </location>
</feature>
<dbReference type="Proteomes" id="UP000887569">
    <property type="component" value="Unplaced"/>
</dbReference>
<feature type="region of interest" description="Disordered" evidence="1">
    <location>
        <begin position="904"/>
        <end position="1001"/>
    </location>
</feature>
<accession>A0A915BXD2</accession>
<feature type="compositionally biased region" description="Polar residues" evidence="1">
    <location>
        <begin position="904"/>
        <end position="916"/>
    </location>
</feature>
<dbReference type="InterPro" id="IPR035437">
    <property type="entry name" value="SNase_OB-fold_sf"/>
</dbReference>
<evidence type="ECO:0000259" key="3">
    <source>
        <dbReference type="PROSITE" id="PS50304"/>
    </source>
</evidence>
<dbReference type="SMART" id="SM00333">
    <property type="entry name" value="TUDOR"/>
    <property type="match status" value="1"/>
</dbReference>
<name>A0A915BXD2_PARUN</name>
<dbReference type="Gene3D" id="2.40.50.90">
    <property type="match status" value="1"/>
</dbReference>
<organism evidence="4 5">
    <name type="scientific">Parascaris univalens</name>
    <name type="common">Nematode worm</name>
    <dbReference type="NCBI Taxonomy" id="6257"/>
    <lineage>
        <taxon>Eukaryota</taxon>
        <taxon>Metazoa</taxon>
        <taxon>Ecdysozoa</taxon>
        <taxon>Nematoda</taxon>
        <taxon>Chromadorea</taxon>
        <taxon>Rhabditida</taxon>
        <taxon>Spirurina</taxon>
        <taxon>Ascaridomorpha</taxon>
        <taxon>Ascaridoidea</taxon>
        <taxon>Ascarididae</taxon>
        <taxon>Parascaris</taxon>
    </lineage>
</organism>
<feature type="compositionally biased region" description="Low complexity" evidence="1">
    <location>
        <begin position="935"/>
        <end position="954"/>
    </location>
</feature>
<feature type="region of interest" description="Disordered" evidence="1">
    <location>
        <begin position="762"/>
        <end position="785"/>
    </location>
</feature>
<dbReference type="InterPro" id="IPR002999">
    <property type="entry name" value="Tudor"/>
</dbReference>
<feature type="transmembrane region" description="Helical" evidence="2">
    <location>
        <begin position="360"/>
        <end position="383"/>
    </location>
</feature>
<dbReference type="Gene3D" id="2.30.30.140">
    <property type="match status" value="1"/>
</dbReference>
<keyword evidence="4" id="KW-1185">Reference proteome</keyword>
<feature type="region of interest" description="Disordered" evidence="1">
    <location>
        <begin position="646"/>
        <end position="676"/>
    </location>
</feature>
<dbReference type="Pfam" id="PF00567">
    <property type="entry name" value="TUDOR"/>
    <property type="match status" value="1"/>
</dbReference>
<sequence length="1001" mass="109633">MNNITLFDATLGSAEGQLSKSRQGAFKPLQIPAGNGQFLDAIVSYVESLISLYVQLPSAASILAELQGVLPSYYNSGTGYMFNPVPGATAIAKIGLNNEYFRVMVIKREDPLLVKVFFVDYGNTEDVDIRGLRSMPPHLLKIPAQAIGFRLSHADSVQVGSITLVEYRELLQNVRVSIKMGDHVIGGYFCGTIYAYDSNGRYHLLDDAITQRIKLSRQQFEWHSPAGRTTISYNYKAMRLPLGEQPEADSEQYVIIPGLASKDAYEPPGYKEERVAAKLNAAAENTVSKHSDLKLEKPTHRMIQGGRDYKSSMTFNQARPVPYMHDIASKNNSSMSFASARLSDSRSSSSEEFPVTQGPVFWMLMWLAIPFILLLVATSIIFLHKYSKKNKSKQKALAAGVMQSERGSAVEEQARTPIEAANMHHGSSHVSTENSKGRMDITEEDLASFAGLIVSERLRHHKEGNKRPRKRGSSISRSTSGSITDRSQPRPSKSRSHSSSLRSRQRRTAGFSPAFGARTNHVSLEQPENSDSLGDASSANSYSIREAELGSRRVTKSDKNVSAVESDCTLCRTSSYSSTPSSSSLTTGIRLHVKGTAETSENNSSVIPGRTYRSSLSSDSWTSGFVAIELKSNLKCKHERKLSSNLEQAMNKPVDAENESETLGNNNSSGQNGGSKKATLCLKKNSDGALAANAKNVDFTKQHYVAIEVEHIKEELLNKNSFDCHSQSASRKNSQIERSLIHNIGPSNRPQRKYTYEGSPTAISRDGVTIKPRSAGNSLPSSWFREPVNQRSTEGDMIDETRHPWPITSFGSPSFIQDLYMPKKASLLSNSLGSSNDAPLNGVARFGNVGSALTNPEVRRAEIACRCDVQRSTDQSLMINNERQINEFHSSAVSVRLTHTVSNRSLASTDSVSESPSLLHDDSAPQMDETESDDTFSASSSSANDTSPSDASSSRVKSCRKYSPRRGPCELRSGVSMWSSRLTSSSQSSTTDESSSTASRT</sequence>
<reference evidence="5" key="1">
    <citation type="submission" date="2022-11" db="UniProtKB">
        <authorList>
            <consortium name="WormBaseParasite"/>
        </authorList>
    </citation>
    <scope>IDENTIFICATION</scope>
</reference>